<feature type="region of interest" description="Disordered" evidence="2">
    <location>
        <begin position="105"/>
        <end position="139"/>
    </location>
</feature>
<keyword evidence="1" id="KW-0863">Zinc-finger</keyword>
<dbReference type="SMART" id="SM00355">
    <property type="entry name" value="ZnF_C2H2"/>
    <property type="match status" value="2"/>
</dbReference>
<dbReference type="GO" id="GO:0008270">
    <property type="term" value="F:zinc ion binding"/>
    <property type="evidence" value="ECO:0007669"/>
    <property type="project" value="UniProtKB-KW"/>
</dbReference>
<feature type="domain" description="C2H2-type" evidence="3">
    <location>
        <begin position="12"/>
        <end position="42"/>
    </location>
</feature>
<dbReference type="Proteomes" id="UP001197093">
    <property type="component" value="Unassembled WGS sequence"/>
</dbReference>
<accession>A0AAD4HTM0</accession>
<evidence type="ECO:0000259" key="3">
    <source>
        <dbReference type="PROSITE" id="PS50157"/>
    </source>
</evidence>
<evidence type="ECO:0000313" key="4">
    <source>
        <dbReference type="EMBL" id="KAG7285214.1"/>
    </source>
</evidence>
<feature type="region of interest" description="Disordered" evidence="2">
    <location>
        <begin position="36"/>
        <end position="74"/>
    </location>
</feature>
<dbReference type="AlphaFoldDB" id="A0AAD4HTM0"/>
<dbReference type="PROSITE" id="PS00028">
    <property type="entry name" value="ZINC_FINGER_C2H2_1"/>
    <property type="match status" value="1"/>
</dbReference>
<keyword evidence="1" id="KW-0479">Metal-binding</keyword>
<reference evidence="4" key="1">
    <citation type="submission" date="2023-02" db="EMBL/GenBank/DDBJ databases">
        <authorList>
            <person name="Palmer J.M."/>
        </authorList>
    </citation>
    <scope>NUCLEOTIDE SEQUENCE</scope>
    <source>
        <strain evidence="4">FW57</strain>
    </source>
</reference>
<name>A0AAD4HTM0_9PEZI</name>
<proteinExistence type="predicted"/>
<evidence type="ECO:0000256" key="2">
    <source>
        <dbReference type="SAM" id="MobiDB-lite"/>
    </source>
</evidence>
<dbReference type="EMBL" id="JAHCVI010000005">
    <property type="protein sequence ID" value="KAG7285214.1"/>
    <property type="molecule type" value="Genomic_DNA"/>
</dbReference>
<organism evidence="4 5">
    <name type="scientific">Staphylotrichum longicolle</name>
    <dbReference type="NCBI Taxonomy" id="669026"/>
    <lineage>
        <taxon>Eukaryota</taxon>
        <taxon>Fungi</taxon>
        <taxon>Dikarya</taxon>
        <taxon>Ascomycota</taxon>
        <taxon>Pezizomycotina</taxon>
        <taxon>Sordariomycetes</taxon>
        <taxon>Sordariomycetidae</taxon>
        <taxon>Sordariales</taxon>
        <taxon>Chaetomiaceae</taxon>
        <taxon>Staphylotrichum</taxon>
    </lineage>
</organism>
<feature type="compositionally biased region" description="Pro residues" evidence="2">
    <location>
        <begin position="39"/>
        <end position="49"/>
    </location>
</feature>
<gene>
    <name evidence="4" type="ORF">NEMBOFW57_009835</name>
</gene>
<protein>
    <recommendedName>
        <fullName evidence="3">C2H2-type domain-containing protein</fullName>
    </recommendedName>
</protein>
<feature type="compositionally biased region" description="Low complexity" evidence="2">
    <location>
        <begin position="50"/>
        <end position="69"/>
    </location>
</feature>
<keyword evidence="5" id="KW-1185">Reference proteome</keyword>
<feature type="compositionally biased region" description="Low complexity" evidence="2">
    <location>
        <begin position="110"/>
        <end position="123"/>
    </location>
</feature>
<comment type="caution">
    <text evidence="4">The sequence shown here is derived from an EMBL/GenBank/DDBJ whole genome shotgun (WGS) entry which is preliminary data.</text>
</comment>
<sequence length="232" mass="26167">MYLKLNPHFIAFRCEWENCPAELQNLETLRKHLLVVHTRPPPPPPPPPATQSTSTPTKPQQQPPLRSRSPPFPCKWSTCTTPPLPSFASFTAHIEAAHLLPHLWHAGEGPRNTVPSPSSSTSEPRPPNPNPNSHSKLPAYLLDPLTGRQVTPSVATQEMENEDDRRRRQARINRVLALRDRHAPDEVEYTAREMGMIARVLAERRARQKMFGEYKERVEREAGGIGEILEAG</sequence>
<evidence type="ECO:0000313" key="5">
    <source>
        <dbReference type="Proteomes" id="UP001197093"/>
    </source>
</evidence>
<dbReference type="InterPro" id="IPR013087">
    <property type="entry name" value="Znf_C2H2_type"/>
</dbReference>
<evidence type="ECO:0000256" key="1">
    <source>
        <dbReference type="PROSITE-ProRule" id="PRU00042"/>
    </source>
</evidence>
<dbReference type="PROSITE" id="PS50157">
    <property type="entry name" value="ZINC_FINGER_C2H2_2"/>
    <property type="match status" value="1"/>
</dbReference>
<keyword evidence="1" id="KW-0862">Zinc</keyword>